<name>A0ABV0XND3_9TELE</name>
<comment type="caution">
    <text evidence="1">The sequence shown here is derived from an EMBL/GenBank/DDBJ whole genome shotgun (WGS) entry which is preliminary data.</text>
</comment>
<keyword evidence="2" id="KW-1185">Reference proteome</keyword>
<dbReference type="EMBL" id="JAHRIP010009708">
    <property type="protein sequence ID" value="MEQ2282972.1"/>
    <property type="molecule type" value="Genomic_DNA"/>
</dbReference>
<gene>
    <name evidence="1" type="ORF">AMECASPLE_006335</name>
</gene>
<reference evidence="1 2" key="1">
    <citation type="submission" date="2021-06" db="EMBL/GenBank/DDBJ databases">
        <authorList>
            <person name="Palmer J.M."/>
        </authorList>
    </citation>
    <scope>NUCLEOTIDE SEQUENCE [LARGE SCALE GENOMIC DNA]</scope>
    <source>
        <strain evidence="1 2">AS_MEX2019</strain>
        <tissue evidence="1">Muscle</tissue>
    </source>
</reference>
<sequence length="119" mass="13615">MLSIMEAVTLWLWRGSPGCYNRSLQPICIVGSCSKHLPVKLKSLKHEWVSRCLILINVFIKRVIRRNNEVFSNFLVDGSVDYDHNPPKPTDYMATQITVEASHWSLTKPMSWIHLCGGC</sequence>
<protein>
    <submittedName>
        <fullName evidence="1">Uncharacterized protein</fullName>
    </submittedName>
</protein>
<evidence type="ECO:0000313" key="1">
    <source>
        <dbReference type="EMBL" id="MEQ2282972.1"/>
    </source>
</evidence>
<organism evidence="1 2">
    <name type="scientific">Ameca splendens</name>
    <dbReference type="NCBI Taxonomy" id="208324"/>
    <lineage>
        <taxon>Eukaryota</taxon>
        <taxon>Metazoa</taxon>
        <taxon>Chordata</taxon>
        <taxon>Craniata</taxon>
        <taxon>Vertebrata</taxon>
        <taxon>Euteleostomi</taxon>
        <taxon>Actinopterygii</taxon>
        <taxon>Neopterygii</taxon>
        <taxon>Teleostei</taxon>
        <taxon>Neoteleostei</taxon>
        <taxon>Acanthomorphata</taxon>
        <taxon>Ovalentaria</taxon>
        <taxon>Atherinomorphae</taxon>
        <taxon>Cyprinodontiformes</taxon>
        <taxon>Goodeidae</taxon>
        <taxon>Ameca</taxon>
    </lineage>
</organism>
<evidence type="ECO:0000313" key="2">
    <source>
        <dbReference type="Proteomes" id="UP001469553"/>
    </source>
</evidence>
<dbReference type="Proteomes" id="UP001469553">
    <property type="component" value="Unassembled WGS sequence"/>
</dbReference>
<accession>A0ABV0XND3</accession>
<proteinExistence type="predicted"/>